<dbReference type="InterPro" id="IPR012675">
    <property type="entry name" value="Beta-grasp_dom_sf"/>
</dbReference>
<dbReference type="PANTHER" id="PTHR47354">
    <property type="entry name" value="NADH OXIDOREDUCTASE HCR"/>
    <property type="match status" value="1"/>
</dbReference>
<dbReference type="Pfam" id="PF00111">
    <property type="entry name" value="Fer2"/>
    <property type="match status" value="1"/>
</dbReference>
<dbReference type="Gene3D" id="3.10.20.30">
    <property type="match status" value="1"/>
</dbReference>
<dbReference type="AlphaFoldDB" id="A0A1Y5TY24"/>
<dbReference type="InterPro" id="IPR036010">
    <property type="entry name" value="2Fe-2S_ferredoxin-like_sf"/>
</dbReference>
<dbReference type="PROSITE" id="PS00197">
    <property type="entry name" value="2FE2S_FER_1"/>
    <property type="match status" value="1"/>
</dbReference>
<evidence type="ECO:0000256" key="3">
    <source>
        <dbReference type="ARBA" id="ARBA00022723"/>
    </source>
</evidence>
<dbReference type="InterPro" id="IPR039261">
    <property type="entry name" value="FNR_nucleotide-bd"/>
</dbReference>
<evidence type="ECO:0000259" key="7">
    <source>
        <dbReference type="PROSITE" id="PS51085"/>
    </source>
</evidence>
<dbReference type="InterPro" id="IPR017927">
    <property type="entry name" value="FAD-bd_FR_type"/>
</dbReference>
<dbReference type="EC" id="1.-.-.-" evidence="9"/>
<organism evidence="9 10">
    <name type="scientific">Roseisalinus antarcticus</name>
    <dbReference type="NCBI Taxonomy" id="254357"/>
    <lineage>
        <taxon>Bacteria</taxon>
        <taxon>Pseudomonadati</taxon>
        <taxon>Pseudomonadota</taxon>
        <taxon>Alphaproteobacteria</taxon>
        <taxon>Rhodobacterales</taxon>
        <taxon>Roseobacteraceae</taxon>
        <taxon>Roseisalinus</taxon>
    </lineage>
</organism>
<dbReference type="SUPFAM" id="SSF52343">
    <property type="entry name" value="Ferredoxin reductase-like, C-terminal NADP-linked domain"/>
    <property type="match status" value="1"/>
</dbReference>
<dbReference type="InterPro" id="IPR006058">
    <property type="entry name" value="2Fe2S_fd_BS"/>
</dbReference>
<dbReference type="PANTHER" id="PTHR47354:SF1">
    <property type="entry name" value="CARNITINE MONOOXYGENASE REDUCTASE SUBUNIT"/>
    <property type="match status" value="1"/>
</dbReference>
<feature type="domain" description="2Fe-2S ferredoxin-type" evidence="7">
    <location>
        <begin position="232"/>
        <end position="317"/>
    </location>
</feature>
<dbReference type="InterPro" id="IPR001041">
    <property type="entry name" value="2Fe-2S_ferredoxin-type"/>
</dbReference>
<name>A0A1Y5TY24_9RHOB</name>
<proteinExistence type="predicted"/>
<evidence type="ECO:0000256" key="6">
    <source>
        <dbReference type="ARBA" id="ARBA00023014"/>
    </source>
</evidence>
<dbReference type="GO" id="GO:0051213">
    <property type="term" value="F:dioxygenase activity"/>
    <property type="evidence" value="ECO:0007669"/>
    <property type="project" value="UniProtKB-KW"/>
</dbReference>
<keyword evidence="6" id="KW-0411">Iron-sulfur</keyword>
<gene>
    <name evidence="9" type="primary">ophA1</name>
    <name evidence="9" type="ORF">ROA7023_03475</name>
</gene>
<dbReference type="Pfam" id="PF00970">
    <property type="entry name" value="FAD_binding_6"/>
    <property type="match status" value="1"/>
</dbReference>
<protein>
    <submittedName>
        <fullName evidence="9">Phthalate dioxygenase reductase</fullName>
        <ecNumber evidence="9">1.-.-.-</ecNumber>
    </submittedName>
</protein>
<dbReference type="EMBL" id="FWFZ01000023">
    <property type="protein sequence ID" value="SLN70826.1"/>
    <property type="molecule type" value="Genomic_DNA"/>
</dbReference>
<sequence>MTEPTVDLRVAAVAQVGGDVRCFTLCPAVEGAALPGFTAGAHISLHLPSGLVRDYSLCSDPGEAGHWQIAVKREAEGRGGSIEVHDRLEVGETLTASHPRNTFALPDGDGPLLLLSGGIGITPILSMIPALRRAGRRFRLIHLVRDAADVPFADRMVPTGDEDMMICPRGGARFPVGAALAGLGPDWSVQCCGPMSLIEAAERQAAALNWAPGRLRREVFRAEDVAPRDGDAPIRVTIASTGQVVQVAADKTILDALLGAGVDVPFSCEEGTCGTCITRVLDGDPDHRDMVLMPHEKADHITVCCSRAKSAALTLEL</sequence>
<evidence type="ECO:0000256" key="2">
    <source>
        <dbReference type="ARBA" id="ARBA00022714"/>
    </source>
</evidence>
<dbReference type="CDD" id="cd06185">
    <property type="entry name" value="PDR_like"/>
    <property type="match status" value="1"/>
</dbReference>
<dbReference type="Gene3D" id="2.40.30.10">
    <property type="entry name" value="Translation factors"/>
    <property type="match status" value="1"/>
</dbReference>
<keyword evidence="3" id="KW-0479">Metal-binding</keyword>
<dbReference type="PROSITE" id="PS51384">
    <property type="entry name" value="FAD_FR"/>
    <property type="match status" value="1"/>
</dbReference>
<evidence type="ECO:0000256" key="5">
    <source>
        <dbReference type="ARBA" id="ARBA00023004"/>
    </source>
</evidence>
<evidence type="ECO:0000313" key="9">
    <source>
        <dbReference type="EMBL" id="SLN70826.1"/>
    </source>
</evidence>
<dbReference type="SUPFAM" id="SSF54292">
    <property type="entry name" value="2Fe-2S ferredoxin-like"/>
    <property type="match status" value="1"/>
</dbReference>
<dbReference type="CDD" id="cd00207">
    <property type="entry name" value="fer2"/>
    <property type="match status" value="1"/>
</dbReference>
<dbReference type="GO" id="GO:0051537">
    <property type="term" value="F:2 iron, 2 sulfur cluster binding"/>
    <property type="evidence" value="ECO:0007669"/>
    <property type="project" value="UniProtKB-KW"/>
</dbReference>
<dbReference type="Proteomes" id="UP000193900">
    <property type="component" value="Unassembled WGS sequence"/>
</dbReference>
<keyword evidence="10" id="KW-1185">Reference proteome</keyword>
<dbReference type="OrthoDB" id="9792185at2"/>
<keyword evidence="9" id="KW-0223">Dioxygenase</keyword>
<evidence type="ECO:0000313" key="10">
    <source>
        <dbReference type="Proteomes" id="UP000193900"/>
    </source>
</evidence>
<dbReference type="RefSeq" id="WP_085880256.1">
    <property type="nucleotide sequence ID" value="NZ_FWFZ01000023.1"/>
</dbReference>
<dbReference type="PRINTS" id="PR00409">
    <property type="entry name" value="PHDIOXRDTASE"/>
</dbReference>
<keyword evidence="2" id="KW-0001">2Fe-2S</keyword>
<dbReference type="InterPro" id="IPR050415">
    <property type="entry name" value="MRET"/>
</dbReference>
<dbReference type="PROSITE" id="PS51085">
    <property type="entry name" value="2FE2S_FER_2"/>
    <property type="match status" value="1"/>
</dbReference>
<keyword evidence="1" id="KW-0285">Flavoprotein</keyword>
<accession>A0A1Y5TY24</accession>
<keyword evidence="5" id="KW-0408">Iron</keyword>
<dbReference type="Gene3D" id="3.40.50.80">
    <property type="entry name" value="Nucleotide-binding domain of ferredoxin-NADP reductase (FNR) module"/>
    <property type="match status" value="1"/>
</dbReference>
<dbReference type="SUPFAM" id="SSF63380">
    <property type="entry name" value="Riboflavin synthase domain-like"/>
    <property type="match status" value="1"/>
</dbReference>
<dbReference type="InterPro" id="IPR008333">
    <property type="entry name" value="Cbr1-like_FAD-bd_dom"/>
</dbReference>
<evidence type="ECO:0000259" key="8">
    <source>
        <dbReference type="PROSITE" id="PS51384"/>
    </source>
</evidence>
<feature type="domain" description="FAD-binding FR-type" evidence="8">
    <location>
        <begin position="3"/>
        <end position="106"/>
    </location>
</feature>
<dbReference type="InterPro" id="IPR017938">
    <property type="entry name" value="Riboflavin_synthase-like_b-brl"/>
</dbReference>
<evidence type="ECO:0000256" key="4">
    <source>
        <dbReference type="ARBA" id="ARBA00023002"/>
    </source>
</evidence>
<evidence type="ECO:0000256" key="1">
    <source>
        <dbReference type="ARBA" id="ARBA00022630"/>
    </source>
</evidence>
<keyword evidence="4 9" id="KW-0560">Oxidoreductase</keyword>
<reference evidence="9 10" key="1">
    <citation type="submission" date="2017-03" db="EMBL/GenBank/DDBJ databases">
        <authorList>
            <person name="Afonso C.L."/>
            <person name="Miller P.J."/>
            <person name="Scott M.A."/>
            <person name="Spackman E."/>
            <person name="Goraichik I."/>
            <person name="Dimitrov K.M."/>
            <person name="Suarez D.L."/>
            <person name="Swayne D.E."/>
        </authorList>
    </citation>
    <scope>NUCLEOTIDE SEQUENCE [LARGE SCALE GENOMIC DNA]</scope>
    <source>
        <strain evidence="9 10">CECT 7023</strain>
    </source>
</reference>
<dbReference type="GO" id="GO:0046872">
    <property type="term" value="F:metal ion binding"/>
    <property type="evidence" value="ECO:0007669"/>
    <property type="project" value="UniProtKB-KW"/>
</dbReference>